<dbReference type="AlphaFoldDB" id="A0A0L0HEC3"/>
<evidence type="ECO:0000313" key="3">
    <source>
        <dbReference type="Proteomes" id="UP000053201"/>
    </source>
</evidence>
<reference evidence="2 3" key="1">
    <citation type="submission" date="2009-08" db="EMBL/GenBank/DDBJ databases">
        <title>The Genome Sequence of Spizellomyces punctatus strain DAOM BR117.</title>
        <authorList>
            <consortium name="The Broad Institute Genome Sequencing Platform"/>
            <person name="Russ C."/>
            <person name="Cuomo C."/>
            <person name="Shea T."/>
            <person name="Young S.K."/>
            <person name="Zeng Q."/>
            <person name="Koehrsen M."/>
            <person name="Haas B."/>
            <person name="Borodovsky M."/>
            <person name="Guigo R."/>
            <person name="Alvarado L."/>
            <person name="Berlin A."/>
            <person name="Bochicchio J."/>
            <person name="Borenstein D."/>
            <person name="Chapman S."/>
            <person name="Chen Z."/>
            <person name="Engels R."/>
            <person name="Freedman E."/>
            <person name="Gellesch M."/>
            <person name="Goldberg J."/>
            <person name="Griggs A."/>
            <person name="Gujja S."/>
            <person name="Heiman D."/>
            <person name="Hepburn T."/>
            <person name="Howarth C."/>
            <person name="Jen D."/>
            <person name="Larson L."/>
            <person name="Lewis B."/>
            <person name="Mehta T."/>
            <person name="Park D."/>
            <person name="Pearson M."/>
            <person name="Roberts A."/>
            <person name="Saif S."/>
            <person name="Shenoy N."/>
            <person name="Sisk P."/>
            <person name="Stolte C."/>
            <person name="Sykes S."/>
            <person name="Thomson T."/>
            <person name="Walk T."/>
            <person name="White J."/>
            <person name="Yandava C."/>
            <person name="Burger G."/>
            <person name="Gray M.W."/>
            <person name="Holland P.W.H."/>
            <person name="King N."/>
            <person name="Lang F.B.F."/>
            <person name="Roger A.J."/>
            <person name="Ruiz-Trillo I."/>
            <person name="Lander E."/>
            <person name="Nusbaum C."/>
        </authorList>
    </citation>
    <scope>NUCLEOTIDE SEQUENCE [LARGE SCALE GENOMIC DNA]</scope>
    <source>
        <strain evidence="2 3">DAOM BR117</strain>
    </source>
</reference>
<organism evidence="2 3">
    <name type="scientific">Spizellomyces punctatus (strain DAOM BR117)</name>
    <dbReference type="NCBI Taxonomy" id="645134"/>
    <lineage>
        <taxon>Eukaryota</taxon>
        <taxon>Fungi</taxon>
        <taxon>Fungi incertae sedis</taxon>
        <taxon>Chytridiomycota</taxon>
        <taxon>Chytridiomycota incertae sedis</taxon>
        <taxon>Chytridiomycetes</taxon>
        <taxon>Spizellomycetales</taxon>
        <taxon>Spizellomycetaceae</taxon>
        <taxon>Spizellomyces</taxon>
    </lineage>
</organism>
<name>A0A0L0HEC3_SPIPD</name>
<protein>
    <submittedName>
        <fullName evidence="2">Uncharacterized protein</fullName>
    </submittedName>
</protein>
<dbReference type="Proteomes" id="UP000053201">
    <property type="component" value="Unassembled WGS sequence"/>
</dbReference>
<dbReference type="InParanoid" id="A0A0L0HEC3"/>
<dbReference type="EMBL" id="KQ257458">
    <property type="protein sequence ID" value="KNC99376.1"/>
    <property type="molecule type" value="Genomic_DNA"/>
</dbReference>
<feature type="region of interest" description="Disordered" evidence="1">
    <location>
        <begin position="93"/>
        <end position="136"/>
    </location>
</feature>
<dbReference type="RefSeq" id="XP_016607416.1">
    <property type="nucleotide sequence ID" value="XM_016753831.1"/>
</dbReference>
<dbReference type="VEuPathDB" id="FungiDB:SPPG_05620"/>
<sequence length="326" mass="36015">MADTYTPESTWTESFWAAPLLTRYEARAHARARMASMIETREMTTITATRLVWSPKAEPKSKRPAVAKKRPVPTLHSINKVHLEIVPTSTPKKMTITKNTSTDISENTTENTPATSSTAPSAEPEQKPETERVDSAVEVTDIPLKLTPKVPSVKQISFTSVSTETETTVISVCTQTDNVPTPSTFSLPSWAIMAVMMLLVLALSSKAIEAVTGTAVSMHVALAMEAIGRWWGCAMAVGKEWGRGVMDEVWRVGTLYVADAEIWWMGAKELACEWGEWAATDGRELIAEEVIKLIELGWKLMEDKVFMLLGGTWFMLAIILREIPEG</sequence>
<evidence type="ECO:0000256" key="1">
    <source>
        <dbReference type="SAM" id="MobiDB-lite"/>
    </source>
</evidence>
<keyword evidence="3" id="KW-1185">Reference proteome</keyword>
<dbReference type="GeneID" id="27688983"/>
<dbReference type="OrthoDB" id="10415339at2759"/>
<feature type="compositionally biased region" description="Basic and acidic residues" evidence="1">
    <location>
        <begin position="124"/>
        <end position="135"/>
    </location>
</feature>
<feature type="compositionally biased region" description="Polar residues" evidence="1">
    <location>
        <begin position="93"/>
        <end position="120"/>
    </location>
</feature>
<accession>A0A0L0HEC3</accession>
<evidence type="ECO:0000313" key="2">
    <source>
        <dbReference type="EMBL" id="KNC99376.1"/>
    </source>
</evidence>
<gene>
    <name evidence="2" type="ORF">SPPG_05620</name>
</gene>
<proteinExistence type="predicted"/>